<reference evidence="11 12" key="1">
    <citation type="submission" date="2009-04" db="EMBL/GenBank/DDBJ databases">
        <authorList>
            <person name="Qin X."/>
            <person name="Bachman B."/>
            <person name="Battles P."/>
            <person name="Bell A."/>
            <person name="Bess C."/>
            <person name="Bickham C."/>
            <person name="Chaboub L."/>
            <person name="Chen D."/>
            <person name="Coyle M."/>
            <person name="Deiros D.R."/>
            <person name="Dinh H."/>
            <person name="Forbes L."/>
            <person name="Fowler G."/>
            <person name="Francisco L."/>
            <person name="Fu Q."/>
            <person name="Gubbala S."/>
            <person name="Hale W."/>
            <person name="Han Y."/>
            <person name="Hemphill L."/>
            <person name="Highlander S.K."/>
            <person name="Hirani K."/>
            <person name="Hogues M."/>
            <person name="Jackson L."/>
            <person name="Jakkamsetti A."/>
            <person name="Javaid M."/>
            <person name="Jiang H."/>
            <person name="Korchina V."/>
            <person name="Kovar C."/>
            <person name="Lara F."/>
            <person name="Lee S."/>
            <person name="Mata R."/>
            <person name="Mathew T."/>
            <person name="Moen C."/>
            <person name="Morales K."/>
            <person name="Munidasa M."/>
            <person name="Nazareth L."/>
            <person name="Ngo R."/>
            <person name="Nguyen L."/>
            <person name="Okwuonu G."/>
            <person name="Ongeri F."/>
            <person name="Patil S."/>
            <person name="Petrosino J."/>
            <person name="Pham C."/>
            <person name="Pham P."/>
            <person name="Pu L.-L."/>
            <person name="Puazo M."/>
            <person name="Raj R."/>
            <person name="Reid J."/>
            <person name="Rouhana J."/>
            <person name="Saada N."/>
            <person name="Shang Y."/>
            <person name="Simmons D."/>
            <person name="Thornton R."/>
            <person name="Warren J."/>
            <person name="Weissenberger G."/>
            <person name="Zhang J."/>
            <person name="Zhang L."/>
            <person name="Zhou C."/>
            <person name="Zhu D."/>
            <person name="Muzny D."/>
            <person name="Worley K."/>
            <person name="Gibbs R."/>
        </authorList>
    </citation>
    <scope>NUCLEOTIDE SEQUENCE [LARGE SCALE GENOMIC DNA]</scope>
    <source>
        <strain evidence="11 12">ATCC 43531</strain>
    </source>
</reference>
<dbReference type="InterPro" id="IPR007886">
    <property type="entry name" value="AlaDH/PNT_N"/>
</dbReference>
<evidence type="ECO:0000259" key="10">
    <source>
        <dbReference type="SMART" id="SM01003"/>
    </source>
</evidence>
<evidence type="ECO:0000256" key="3">
    <source>
        <dbReference type="ARBA" id="ARBA00012897"/>
    </source>
</evidence>
<dbReference type="PANTHER" id="PTHR42795:SF1">
    <property type="entry name" value="ALANINE DEHYDROGENASE"/>
    <property type="match status" value="1"/>
</dbReference>
<feature type="binding site" evidence="8">
    <location>
        <begin position="248"/>
        <end position="249"/>
    </location>
    <ligand>
        <name>NAD(+)</name>
        <dbReference type="ChEBI" id="CHEBI:57540"/>
    </ligand>
</feature>
<keyword evidence="8" id="KW-0547">Nucleotide-binding</keyword>
<feature type="domain" description="Alanine dehydrogenase/pyridine nucleotide transhydrogenase NAD(H)-binding" evidence="9">
    <location>
        <begin position="158"/>
        <end position="307"/>
    </location>
</feature>
<feature type="binding site" evidence="8">
    <location>
        <position position="212"/>
    </location>
    <ligand>
        <name>NAD(+)</name>
        <dbReference type="ChEBI" id="CHEBI:57540"/>
    </ligand>
</feature>
<comment type="pathway">
    <text evidence="1">Amino-acid degradation; L-alanine degradation via dehydrogenase pathway; NH(3) and pyruvate from L-alanine: step 1/1.</text>
</comment>
<evidence type="ECO:0000256" key="4">
    <source>
        <dbReference type="ARBA" id="ARBA00023002"/>
    </source>
</evidence>
<dbReference type="SMART" id="SM01002">
    <property type="entry name" value="AlaDh_PNT_C"/>
    <property type="match status" value="1"/>
</dbReference>
<dbReference type="InterPro" id="IPR008141">
    <property type="entry name" value="Ala_DH"/>
</dbReference>
<evidence type="ECO:0000259" key="9">
    <source>
        <dbReference type="SMART" id="SM01002"/>
    </source>
</evidence>
<feature type="binding site" evidence="8">
    <location>
        <position position="143"/>
    </location>
    <ligand>
        <name>NAD(+)</name>
        <dbReference type="ChEBI" id="CHEBI:57540"/>
    </ligand>
</feature>
<feature type="active site" description="Proton donor/acceptor" evidence="6">
    <location>
        <position position="279"/>
    </location>
</feature>
<comment type="caution">
    <text evidence="11">The sequence shown here is derived from an EMBL/GenBank/DDBJ whole genome shotgun (WGS) entry which is preliminary data.</text>
</comment>
<dbReference type="UniPathway" id="UPA00527">
    <property type="reaction ID" value="UER00585"/>
</dbReference>
<feature type="domain" description="Alanine dehydrogenase/pyridine nucleotide transhydrogenase N-terminal" evidence="10">
    <location>
        <begin position="12"/>
        <end position="146"/>
    </location>
</feature>
<dbReference type="SUPFAM" id="SSF51735">
    <property type="entry name" value="NAD(P)-binding Rossmann-fold domains"/>
    <property type="match status" value="1"/>
</dbReference>
<dbReference type="AlphaFoldDB" id="C4V117"/>
<evidence type="ECO:0000256" key="5">
    <source>
        <dbReference type="ARBA" id="ARBA00023027"/>
    </source>
</evidence>
<accession>C4V117</accession>
<dbReference type="SUPFAM" id="SSF52283">
    <property type="entry name" value="Formate/glycerate dehydrogenase catalytic domain-like"/>
    <property type="match status" value="1"/>
</dbReference>
<feature type="binding site" evidence="8">
    <location>
        <begin position="276"/>
        <end position="279"/>
    </location>
    <ligand>
        <name>NAD(+)</name>
        <dbReference type="ChEBI" id="CHEBI:57540"/>
    </ligand>
</feature>
<dbReference type="GO" id="GO:0000166">
    <property type="term" value="F:nucleotide binding"/>
    <property type="evidence" value="ECO:0007669"/>
    <property type="project" value="UniProtKB-KW"/>
</dbReference>
<dbReference type="EC" id="1.4.1.1" evidence="3"/>
<evidence type="ECO:0000256" key="8">
    <source>
        <dbReference type="PIRSR" id="PIRSR000183-3"/>
    </source>
</evidence>
<evidence type="ECO:0000256" key="6">
    <source>
        <dbReference type="PIRSR" id="PIRSR000183-1"/>
    </source>
</evidence>
<dbReference type="InterPro" id="IPR008143">
    <property type="entry name" value="Ala_DH/PNT_CS2"/>
</dbReference>
<evidence type="ECO:0000313" key="11">
    <source>
        <dbReference type="EMBL" id="EEQ49472.1"/>
    </source>
</evidence>
<dbReference type="GO" id="GO:0042853">
    <property type="term" value="P:L-alanine catabolic process"/>
    <property type="evidence" value="ECO:0007669"/>
    <property type="project" value="UniProtKB-UniPathway"/>
</dbReference>
<proteinExistence type="inferred from homology"/>
<dbReference type="FunFam" id="3.40.50.720:FF:000049">
    <property type="entry name" value="Alanine dehydrogenase"/>
    <property type="match status" value="1"/>
</dbReference>
<dbReference type="EMBL" id="ACLA01000003">
    <property type="protein sequence ID" value="EEQ49472.1"/>
    <property type="molecule type" value="Genomic_DNA"/>
</dbReference>
<dbReference type="PANTHER" id="PTHR42795">
    <property type="entry name" value="ALANINE DEHYDROGENASE"/>
    <property type="match status" value="1"/>
</dbReference>
<protein>
    <recommendedName>
        <fullName evidence="3">alanine dehydrogenase</fullName>
        <ecNumber evidence="3">1.4.1.1</ecNumber>
    </recommendedName>
</protein>
<dbReference type="Proteomes" id="UP000005309">
    <property type="component" value="Unassembled WGS sequence"/>
</dbReference>
<dbReference type="eggNOG" id="COG0686">
    <property type="taxonomic scope" value="Bacteria"/>
</dbReference>
<dbReference type="InterPro" id="IPR007698">
    <property type="entry name" value="AlaDH/PNT_NAD(H)-bd"/>
</dbReference>
<feature type="binding site" evidence="7">
    <location>
        <position position="23"/>
    </location>
    <ligand>
        <name>substrate</name>
    </ligand>
</feature>
<feature type="binding site" evidence="7">
    <location>
        <position position="83"/>
    </location>
    <ligand>
        <name>substrate</name>
    </ligand>
</feature>
<dbReference type="Pfam" id="PF01262">
    <property type="entry name" value="AlaDh_PNT_C"/>
    <property type="match status" value="1"/>
</dbReference>
<sequence length="381" mass="40391">LYLVGGKSMIVGVAKEIKNNEFRVGMTPSGVEAMRRAGHTVLIEASAGVGSGFTDADYKAVGAEIVSDKKALFDRSEMIVKVKEPLESEYDLFHEGQILFTYLHLAAEPQLTKALLQKKVVGIAYETVLGKQGRGLPLLAPMSEIAGRMSVQIGAQFLESRYGGSGVLLGGIAGVSAGQVVIIGGGNVGTNAAKIAVGLGARVTIIDLSIERLRQLDDMFGGRVVTEYSSSYNIAKWVKEADLLIGSVLIPGARTPILVTEEMIKTMKKGSVVVDVAIDQGGSIETCDHCTTHENPTFEKHGVVHYSVANIPGAVSRTSTLGITNATISYAVDIATKGYKAALQQVPGLKYGLNTIDGHLTNEAVGKALNLPFKSIDEFLK</sequence>
<dbReference type="NCBIfam" id="TIGR00518">
    <property type="entry name" value="alaDH"/>
    <property type="match status" value="1"/>
</dbReference>
<dbReference type="InterPro" id="IPR036291">
    <property type="entry name" value="NAD(P)-bd_dom_sf"/>
</dbReference>
<dbReference type="GO" id="GO:0005886">
    <property type="term" value="C:plasma membrane"/>
    <property type="evidence" value="ECO:0007669"/>
    <property type="project" value="TreeGrafter"/>
</dbReference>
<keyword evidence="12" id="KW-1185">Reference proteome</keyword>
<feature type="non-terminal residue" evidence="11">
    <location>
        <position position="1"/>
    </location>
</feature>
<dbReference type="SMART" id="SM01003">
    <property type="entry name" value="AlaDh_PNT_N"/>
    <property type="match status" value="1"/>
</dbReference>
<feature type="binding site" evidence="8">
    <location>
        <position position="229"/>
    </location>
    <ligand>
        <name>NAD(+)</name>
        <dbReference type="ChEBI" id="CHEBI:57540"/>
    </ligand>
</feature>
<dbReference type="Pfam" id="PF05222">
    <property type="entry name" value="AlaDh_PNT_N"/>
    <property type="match status" value="1"/>
</dbReference>
<dbReference type="STRING" id="638302.HMPREF0908_0211"/>
<dbReference type="HOGENOM" id="CLU_724671_0_0_9"/>
<feature type="binding site" evidence="8">
    <location>
        <position position="207"/>
    </location>
    <ligand>
        <name>NAD(+)</name>
        <dbReference type="ChEBI" id="CHEBI:57540"/>
    </ligand>
</feature>
<name>C4V117_9FIRM</name>
<dbReference type="GO" id="GO:0000286">
    <property type="term" value="F:alanine dehydrogenase activity"/>
    <property type="evidence" value="ECO:0007669"/>
    <property type="project" value="UniProtKB-EC"/>
</dbReference>
<dbReference type="PROSITE" id="PS00837">
    <property type="entry name" value="ALADH_PNT_2"/>
    <property type="match status" value="1"/>
</dbReference>
<evidence type="ECO:0000256" key="1">
    <source>
        <dbReference type="ARBA" id="ARBA00005206"/>
    </source>
</evidence>
<gene>
    <name evidence="11" type="primary">ald</name>
    <name evidence="11" type="ORF">HMPREF0908_0211</name>
</gene>
<keyword evidence="5 8" id="KW-0520">NAD</keyword>
<evidence type="ECO:0000256" key="2">
    <source>
        <dbReference type="ARBA" id="ARBA00005689"/>
    </source>
</evidence>
<organism evidence="11 12">
    <name type="scientific">Selenomonas flueggei ATCC 43531</name>
    <dbReference type="NCBI Taxonomy" id="638302"/>
    <lineage>
        <taxon>Bacteria</taxon>
        <taxon>Bacillati</taxon>
        <taxon>Bacillota</taxon>
        <taxon>Negativicutes</taxon>
        <taxon>Selenomonadales</taxon>
        <taxon>Selenomonadaceae</taxon>
        <taxon>Selenomonas</taxon>
    </lineage>
</organism>
<dbReference type="PIRSF" id="PIRSF000183">
    <property type="entry name" value="Alanine_dh"/>
    <property type="match status" value="1"/>
</dbReference>
<evidence type="ECO:0000256" key="7">
    <source>
        <dbReference type="PIRSR" id="PIRSR000183-2"/>
    </source>
</evidence>
<feature type="active site" description="Proton donor/acceptor" evidence="6">
    <location>
        <position position="104"/>
    </location>
</feature>
<evidence type="ECO:0000313" key="12">
    <source>
        <dbReference type="Proteomes" id="UP000005309"/>
    </source>
</evidence>
<dbReference type="Gene3D" id="3.40.50.720">
    <property type="entry name" value="NAD(P)-binding Rossmann-like Domain"/>
    <property type="match status" value="2"/>
</dbReference>
<comment type="similarity">
    <text evidence="2">Belongs to the AlaDH/PNT family.</text>
</comment>
<keyword evidence="4 11" id="KW-0560">Oxidoreductase</keyword>
<dbReference type="CDD" id="cd05305">
    <property type="entry name" value="L-AlaDH"/>
    <property type="match status" value="1"/>
</dbReference>